<dbReference type="GO" id="GO:0046872">
    <property type="term" value="F:metal ion binding"/>
    <property type="evidence" value="ECO:0007669"/>
    <property type="project" value="UniProtKB-KW"/>
</dbReference>
<dbReference type="Pfam" id="PF04055">
    <property type="entry name" value="Radical_SAM"/>
    <property type="match status" value="1"/>
</dbReference>
<name>Q9KAR9_HALH5</name>
<organism evidence="5 6">
    <name type="scientific">Halalkalibacterium halodurans (strain ATCC BAA-125 / DSM 18197 / FERM 7344 / JCM 9153 / C-125)</name>
    <name type="common">Bacillus halodurans</name>
    <dbReference type="NCBI Taxonomy" id="272558"/>
    <lineage>
        <taxon>Bacteria</taxon>
        <taxon>Bacillati</taxon>
        <taxon>Bacillota</taxon>
        <taxon>Bacilli</taxon>
        <taxon>Bacillales</taxon>
        <taxon>Bacillaceae</taxon>
        <taxon>Halalkalibacterium (ex Joshi et al. 2022)</taxon>
    </lineage>
</organism>
<dbReference type="AlphaFoldDB" id="Q9KAR9"/>
<sequence>MDRSYRTPKAWLTKTSGFLQGYDYSLNPYVGCTFACSYCYVRKMPVALFHKGEWGDWVDIKQGVKETFSNELVRAKKRGRVHLFMSSSTDPYQPVEVEEKVTRSLLEVMADNPPDFLFVQTRSPLVTRDVDILQQLGKRVRVSLTIETDLESVRKAFAPKAPPIQGRKRALHALYQAGIPTQLTVAPILPSSDRFAESYVSIADQVCIDTFELGDGANGKRSRALRMPERLTELGYESWYEEAALEKVHQQFCAHFDESRVKLSQEGFLP</sequence>
<dbReference type="RefSeq" id="WP_010898374.1">
    <property type="nucleotide sequence ID" value="NC_002570.2"/>
</dbReference>
<dbReference type="SFLD" id="SFLDG01084">
    <property type="entry name" value="Uncharacterised_Radical_SAM_Su"/>
    <property type="match status" value="1"/>
</dbReference>
<dbReference type="PIR" id="B83927">
    <property type="entry name" value="B83927"/>
</dbReference>
<dbReference type="HOGENOM" id="CLU_015525_2_2_9"/>
<dbReference type="PANTHER" id="PTHR43432:SF3">
    <property type="entry name" value="SLR0285 PROTEIN"/>
    <property type="match status" value="1"/>
</dbReference>
<dbReference type="InterPro" id="IPR040086">
    <property type="entry name" value="MJ0683-like"/>
</dbReference>
<dbReference type="EMBL" id="BA000004">
    <property type="protein sequence ID" value="BAB05937.1"/>
    <property type="molecule type" value="Genomic_DNA"/>
</dbReference>
<dbReference type="Proteomes" id="UP000001258">
    <property type="component" value="Chromosome"/>
</dbReference>
<dbReference type="SUPFAM" id="SSF102114">
    <property type="entry name" value="Radical SAM enzymes"/>
    <property type="match status" value="1"/>
</dbReference>
<evidence type="ECO:0000256" key="2">
    <source>
        <dbReference type="ARBA" id="ARBA00023004"/>
    </source>
</evidence>
<dbReference type="STRING" id="272558.gene:10728116"/>
<accession>Q9KAR9</accession>
<evidence type="ECO:0000313" key="6">
    <source>
        <dbReference type="Proteomes" id="UP000001258"/>
    </source>
</evidence>
<reference evidence="5 6" key="1">
    <citation type="journal article" date="2000" name="Nucleic Acids Res.">
        <title>Complete genome sequence of the alkaliphilic bacterium Bacillus halodurans and genomic sequence comparison with Bacillus subtilis.</title>
        <authorList>
            <person name="Takami H."/>
            <person name="Nakasone K."/>
            <person name="Takaki Y."/>
            <person name="Maeno G."/>
            <person name="Sasaki R."/>
            <person name="Masui N."/>
            <person name="Fuji F."/>
            <person name="Hirama C."/>
            <person name="Nakamura Y."/>
            <person name="Ogasawara N."/>
            <person name="Kuhara S."/>
            <person name="Horikoshi K."/>
        </authorList>
    </citation>
    <scope>NUCLEOTIDE SEQUENCE [LARGE SCALE GENOMIC DNA]</scope>
    <source>
        <strain evidence="6">ATCC BAA-125 / DSM 18197 / FERM 7344 / JCM 9153 / C-125</strain>
    </source>
</reference>
<evidence type="ECO:0000259" key="4">
    <source>
        <dbReference type="Pfam" id="PF04055"/>
    </source>
</evidence>
<protein>
    <submittedName>
        <fullName evidence="5">BH2218 protein</fullName>
    </submittedName>
</protein>
<dbReference type="SFLD" id="SFLDS00029">
    <property type="entry name" value="Radical_SAM"/>
    <property type="match status" value="1"/>
</dbReference>
<dbReference type="OrthoDB" id="9785699at2"/>
<feature type="domain" description="Radical SAM core" evidence="4">
    <location>
        <begin position="27"/>
        <end position="184"/>
    </location>
</feature>
<dbReference type="InterPro" id="IPR007197">
    <property type="entry name" value="rSAM"/>
</dbReference>
<dbReference type="GO" id="GO:0051536">
    <property type="term" value="F:iron-sulfur cluster binding"/>
    <property type="evidence" value="ECO:0007669"/>
    <property type="project" value="UniProtKB-KW"/>
</dbReference>
<gene>
    <name evidence="5" type="ordered locus">BH2218</name>
</gene>
<evidence type="ECO:0000256" key="3">
    <source>
        <dbReference type="ARBA" id="ARBA00023014"/>
    </source>
</evidence>
<keyword evidence="3" id="KW-0411">Iron-sulfur</keyword>
<evidence type="ECO:0000256" key="1">
    <source>
        <dbReference type="ARBA" id="ARBA00022723"/>
    </source>
</evidence>
<dbReference type="PANTHER" id="PTHR43432">
    <property type="entry name" value="SLR0285 PROTEIN"/>
    <property type="match status" value="1"/>
</dbReference>
<proteinExistence type="predicted"/>
<dbReference type="Gene3D" id="3.80.30.30">
    <property type="match status" value="1"/>
</dbReference>
<dbReference type="GO" id="GO:0003824">
    <property type="term" value="F:catalytic activity"/>
    <property type="evidence" value="ECO:0007669"/>
    <property type="project" value="InterPro"/>
</dbReference>
<keyword evidence="2" id="KW-0408">Iron</keyword>
<dbReference type="CDD" id="cd01335">
    <property type="entry name" value="Radical_SAM"/>
    <property type="match status" value="1"/>
</dbReference>
<dbReference type="KEGG" id="bha:BH2218"/>
<keyword evidence="6" id="KW-1185">Reference proteome</keyword>
<evidence type="ECO:0000313" key="5">
    <source>
        <dbReference type="EMBL" id="BAB05937.1"/>
    </source>
</evidence>
<keyword evidence="1" id="KW-0479">Metal-binding</keyword>
<dbReference type="InterPro" id="IPR058240">
    <property type="entry name" value="rSAM_sf"/>
</dbReference>
<dbReference type="eggNOG" id="COG1533">
    <property type="taxonomic scope" value="Bacteria"/>
</dbReference>